<reference evidence="3 4" key="1">
    <citation type="submission" date="2015-12" db="EMBL/GenBank/DDBJ databases">
        <title>The genome of Folsomia candida.</title>
        <authorList>
            <person name="Faddeeva A."/>
            <person name="Derks M.F."/>
            <person name="Anvar Y."/>
            <person name="Smit S."/>
            <person name="Van Straalen N."/>
            <person name="Roelofs D."/>
        </authorList>
    </citation>
    <scope>NUCLEOTIDE SEQUENCE [LARGE SCALE GENOMIC DNA]</scope>
    <source>
        <strain evidence="3 4">VU population</strain>
        <tissue evidence="3">Whole body</tissue>
    </source>
</reference>
<protein>
    <submittedName>
        <fullName evidence="3">Copine-D</fullName>
    </submittedName>
</protein>
<dbReference type="OrthoDB" id="73919at2759"/>
<keyword evidence="1" id="KW-0732">Signal</keyword>
<dbReference type="InterPro" id="IPR000008">
    <property type="entry name" value="C2_dom"/>
</dbReference>
<evidence type="ECO:0000313" key="4">
    <source>
        <dbReference type="Proteomes" id="UP000198287"/>
    </source>
</evidence>
<evidence type="ECO:0000259" key="2">
    <source>
        <dbReference type="Pfam" id="PF00168"/>
    </source>
</evidence>
<feature type="domain" description="C2" evidence="2">
    <location>
        <begin position="30"/>
        <end position="117"/>
    </location>
</feature>
<evidence type="ECO:0000256" key="1">
    <source>
        <dbReference type="SAM" id="SignalP"/>
    </source>
</evidence>
<dbReference type="Gene3D" id="2.60.40.150">
    <property type="entry name" value="C2 domain"/>
    <property type="match status" value="1"/>
</dbReference>
<comment type="caution">
    <text evidence="3">The sequence shown here is derived from an EMBL/GenBank/DDBJ whole genome shotgun (WGS) entry which is preliminary data.</text>
</comment>
<dbReference type="EMBL" id="LNIX01000007">
    <property type="protein sequence ID" value="OXA51767.1"/>
    <property type="molecule type" value="Genomic_DNA"/>
</dbReference>
<keyword evidence="4" id="KW-1185">Reference proteome</keyword>
<accession>A0A226E457</accession>
<dbReference type="Pfam" id="PF00168">
    <property type="entry name" value="C2"/>
    <property type="match status" value="1"/>
</dbReference>
<sequence>MGKLLITLLIAVVGVVTGQEETDVAMTLFATDLNGCDELSACDTVVKIMCASVSSDWRQCGITGEMGDDNFPLFKERFNFRYVPSEMQRWRFDLIDKDVLFDDPIGSVTVSMADFLRATEIQATMMFELNGRSRFYLHRRSLL</sequence>
<feature type="chain" id="PRO_5012668967" evidence="1">
    <location>
        <begin position="19"/>
        <end position="143"/>
    </location>
</feature>
<organism evidence="3 4">
    <name type="scientific">Folsomia candida</name>
    <name type="common">Springtail</name>
    <dbReference type="NCBI Taxonomy" id="158441"/>
    <lineage>
        <taxon>Eukaryota</taxon>
        <taxon>Metazoa</taxon>
        <taxon>Ecdysozoa</taxon>
        <taxon>Arthropoda</taxon>
        <taxon>Hexapoda</taxon>
        <taxon>Collembola</taxon>
        <taxon>Entomobryomorpha</taxon>
        <taxon>Isotomoidea</taxon>
        <taxon>Isotomidae</taxon>
        <taxon>Proisotominae</taxon>
        <taxon>Folsomia</taxon>
    </lineage>
</organism>
<gene>
    <name evidence="3" type="ORF">Fcan01_13684</name>
</gene>
<dbReference type="InterPro" id="IPR035892">
    <property type="entry name" value="C2_domain_sf"/>
</dbReference>
<feature type="signal peptide" evidence="1">
    <location>
        <begin position="1"/>
        <end position="18"/>
    </location>
</feature>
<dbReference type="AlphaFoldDB" id="A0A226E457"/>
<proteinExistence type="predicted"/>
<dbReference type="SUPFAM" id="SSF49562">
    <property type="entry name" value="C2 domain (Calcium/lipid-binding domain, CaLB)"/>
    <property type="match status" value="1"/>
</dbReference>
<evidence type="ECO:0000313" key="3">
    <source>
        <dbReference type="EMBL" id="OXA51767.1"/>
    </source>
</evidence>
<dbReference type="Proteomes" id="UP000198287">
    <property type="component" value="Unassembled WGS sequence"/>
</dbReference>
<name>A0A226E457_FOLCA</name>